<sequence length="173" mass="19510">MAIEYVLETIDDIPLRETLRYLAAHMGADVREDGFATREGLHIMAAVMPADDIATTELLLGYRDVVSTTFRLLNNTHPAVERRNLTTVLTAVVSFLDETPAMRGVFTHEGERILLQRITPEPVIFDRDWRRYTLDVAQTDLDAIESGHRSGRLLQPALSDADLRELKAHRGNT</sequence>
<dbReference type="InterPro" id="IPR049799">
    <property type="entry name" value="SitI3-like"/>
</dbReference>
<name>A0A9W6SM11_9ACTN</name>
<dbReference type="NCBIfam" id="NF040657">
    <property type="entry name" value="immun_SitI3"/>
    <property type="match status" value="1"/>
</dbReference>
<dbReference type="EMBL" id="BSTX01000002">
    <property type="protein sequence ID" value="GLZ78257.1"/>
    <property type="molecule type" value="Genomic_DNA"/>
</dbReference>
<dbReference type="Proteomes" id="UP001165079">
    <property type="component" value="Unassembled WGS sequence"/>
</dbReference>
<protein>
    <submittedName>
        <fullName evidence="1">Uncharacterized protein</fullName>
    </submittedName>
</protein>
<keyword evidence="2" id="KW-1185">Reference proteome</keyword>
<evidence type="ECO:0000313" key="1">
    <source>
        <dbReference type="EMBL" id="GLZ78257.1"/>
    </source>
</evidence>
<dbReference type="AlphaFoldDB" id="A0A9W6SM11"/>
<reference evidence="1" key="1">
    <citation type="submission" date="2023-03" db="EMBL/GenBank/DDBJ databases">
        <title>Actinorhabdospora filicis NBRC 111898.</title>
        <authorList>
            <person name="Ichikawa N."/>
            <person name="Sato H."/>
            <person name="Tonouchi N."/>
        </authorList>
    </citation>
    <scope>NUCLEOTIDE SEQUENCE</scope>
    <source>
        <strain evidence="1">NBRC 111898</strain>
    </source>
</reference>
<comment type="caution">
    <text evidence="1">The sequence shown here is derived from an EMBL/GenBank/DDBJ whole genome shotgun (WGS) entry which is preliminary data.</text>
</comment>
<organism evidence="1 2">
    <name type="scientific">Actinorhabdospora filicis</name>
    <dbReference type="NCBI Taxonomy" id="1785913"/>
    <lineage>
        <taxon>Bacteria</taxon>
        <taxon>Bacillati</taxon>
        <taxon>Actinomycetota</taxon>
        <taxon>Actinomycetes</taxon>
        <taxon>Micromonosporales</taxon>
        <taxon>Micromonosporaceae</taxon>
        <taxon>Actinorhabdospora</taxon>
    </lineage>
</organism>
<evidence type="ECO:0000313" key="2">
    <source>
        <dbReference type="Proteomes" id="UP001165079"/>
    </source>
</evidence>
<gene>
    <name evidence="1" type="ORF">Afil01_30640</name>
</gene>
<proteinExistence type="predicted"/>
<dbReference type="RefSeq" id="WP_285663420.1">
    <property type="nucleotide sequence ID" value="NZ_BSTX01000002.1"/>
</dbReference>
<accession>A0A9W6SM11</accession>